<evidence type="ECO:0000313" key="3">
    <source>
        <dbReference type="EMBL" id="GIQ71160.1"/>
    </source>
</evidence>
<gene>
    <name evidence="3" type="ORF">XYCOK13_39840</name>
</gene>
<dbReference type="Proteomes" id="UP000677918">
    <property type="component" value="Unassembled WGS sequence"/>
</dbReference>
<dbReference type="RefSeq" id="WP_213413959.1">
    <property type="nucleotide sequence ID" value="NZ_BOVK01000072.1"/>
</dbReference>
<dbReference type="Gene3D" id="3.90.70.10">
    <property type="entry name" value="Cysteine proteinases"/>
    <property type="match status" value="1"/>
</dbReference>
<comment type="caution">
    <text evidence="3">The sequence shown here is derived from an EMBL/GenBank/DDBJ whole genome shotgun (WGS) entry which is preliminary data.</text>
</comment>
<evidence type="ECO:0000259" key="2">
    <source>
        <dbReference type="Pfam" id="PF13529"/>
    </source>
</evidence>
<keyword evidence="1" id="KW-0732">Signal</keyword>
<sequence length="196" mass="22022">MVRKLSLLSLSYVLIFALSFVGTSTASTTYKLLDVVQHPQEKSNWCWVAASKSIVQYHTGTAYTQCQIYKWGKGTTDCPNEDGSWSNYQNVFDNAGFVNKGTEASGTVTLNFIKGQIDADKPMIIRKSWLDSSTGKKTGTNHAAPVIGYNTSTKRVAYINITYSNPSNTGTVWRDYDYMVDNTSYEWTKSRYGMYK</sequence>
<feature type="domain" description="Peptidase C39-like" evidence="2">
    <location>
        <begin position="35"/>
        <end position="157"/>
    </location>
</feature>
<dbReference type="Pfam" id="PF13529">
    <property type="entry name" value="Peptidase_C39_2"/>
    <property type="match status" value="1"/>
</dbReference>
<name>A0A8J4M3S2_9BACL</name>
<protein>
    <recommendedName>
        <fullName evidence="2">Peptidase C39-like domain-containing protein</fullName>
    </recommendedName>
</protein>
<feature type="signal peptide" evidence="1">
    <location>
        <begin position="1"/>
        <end position="26"/>
    </location>
</feature>
<evidence type="ECO:0000256" key="1">
    <source>
        <dbReference type="SAM" id="SignalP"/>
    </source>
</evidence>
<proteinExistence type="predicted"/>
<dbReference type="AlphaFoldDB" id="A0A8J4M3S2"/>
<organism evidence="3 4">
    <name type="scientific">Xylanibacillus composti</name>
    <dbReference type="NCBI Taxonomy" id="1572762"/>
    <lineage>
        <taxon>Bacteria</taxon>
        <taxon>Bacillati</taxon>
        <taxon>Bacillota</taxon>
        <taxon>Bacilli</taxon>
        <taxon>Bacillales</taxon>
        <taxon>Paenibacillaceae</taxon>
        <taxon>Xylanibacillus</taxon>
    </lineage>
</organism>
<dbReference type="EMBL" id="BOVK01000072">
    <property type="protein sequence ID" value="GIQ71160.1"/>
    <property type="molecule type" value="Genomic_DNA"/>
</dbReference>
<feature type="chain" id="PRO_5035319218" description="Peptidase C39-like domain-containing protein" evidence="1">
    <location>
        <begin position="27"/>
        <end position="196"/>
    </location>
</feature>
<accession>A0A8J4M3S2</accession>
<reference evidence="3" key="1">
    <citation type="submission" date="2021-04" db="EMBL/GenBank/DDBJ databases">
        <title>Draft genome sequence of Xylanibacillus composti strain K13.</title>
        <authorList>
            <person name="Uke A."/>
            <person name="Chhe C."/>
            <person name="Baramee S."/>
            <person name="Kosugi A."/>
        </authorList>
    </citation>
    <scope>NUCLEOTIDE SEQUENCE</scope>
    <source>
        <strain evidence="3">K13</strain>
    </source>
</reference>
<evidence type="ECO:0000313" key="4">
    <source>
        <dbReference type="Proteomes" id="UP000677918"/>
    </source>
</evidence>
<dbReference type="InterPro" id="IPR039564">
    <property type="entry name" value="Peptidase_C39-like"/>
</dbReference>
<keyword evidence="4" id="KW-1185">Reference proteome</keyword>